<feature type="region of interest" description="Disordered" evidence="1">
    <location>
        <begin position="280"/>
        <end position="434"/>
    </location>
</feature>
<dbReference type="OrthoDB" id="5086500at2759"/>
<dbReference type="PANTHER" id="PTHR48182:SF3">
    <property type="entry name" value="DUF676 DOMAIN-CONTAINING PROTEIN"/>
    <property type="match status" value="1"/>
</dbReference>
<dbReference type="PANTHER" id="PTHR48182">
    <property type="entry name" value="PROTEIN SERAC1"/>
    <property type="match status" value="1"/>
</dbReference>
<evidence type="ECO:0008006" key="4">
    <source>
        <dbReference type="Google" id="ProtNLM"/>
    </source>
</evidence>
<sequence>MVRPVTEDDLGLKTLYHPPHGAPIEYEWVSPPSKAKTGAKSQRSVVAIHGIGAHPDDTWCKMINRHGKRVHLNWLSDKEMLPAALPNARIMRFGAKTQWFGEYLTRQTVSTVALLLLIALTRDRRTLLNAANSGEHRHIFNSVAGIAFFGTPFRGAEQEGQRRMVISARKVFEDVDPGILRINDPHDEMRKDIVRGFMQKREELQNTAQLVCFYELEFCDVMVVIDKETTSQKRNHYNMNKFGGPNEETFRTVQEMIVAMANRANPNAHHYDRDMQRGTLHEGQRGVSPDSSRRADLPRSSSELLDNERHQSRPSDTITPKLSAKSHENGDQPNTQLDSRDKTKASRQKQPLKPSAKAEPADTQEGLRRSKRIAAQNKPGNFNRSCQVEQSITSRKHKSKPSKTPKPPAGANGRPSLDHTRILVVSRNSAVSAL</sequence>
<keyword evidence="3" id="KW-1185">Reference proteome</keyword>
<dbReference type="InterPro" id="IPR052374">
    <property type="entry name" value="SERAC1"/>
</dbReference>
<comment type="caution">
    <text evidence="2">The sequence shown here is derived from an EMBL/GenBank/DDBJ whole genome shotgun (WGS) entry which is preliminary data.</text>
</comment>
<name>A0A553ICM0_9PEZI</name>
<feature type="compositionally biased region" description="Basic residues" evidence="1">
    <location>
        <begin position="394"/>
        <end position="403"/>
    </location>
</feature>
<proteinExistence type="predicted"/>
<feature type="compositionally biased region" description="Polar residues" evidence="1">
    <location>
        <begin position="378"/>
        <end position="393"/>
    </location>
</feature>
<organism evidence="2 3">
    <name type="scientific">Xylaria flabelliformis</name>
    <dbReference type="NCBI Taxonomy" id="2512241"/>
    <lineage>
        <taxon>Eukaryota</taxon>
        <taxon>Fungi</taxon>
        <taxon>Dikarya</taxon>
        <taxon>Ascomycota</taxon>
        <taxon>Pezizomycotina</taxon>
        <taxon>Sordariomycetes</taxon>
        <taxon>Xylariomycetidae</taxon>
        <taxon>Xylariales</taxon>
        <taxon>Xylariaceae</taxon>
        <taxon>Xylaria</taxon>
    </lineage>
</organism>
<accession>A0A553ICM0</accession>
<evidence type="ECO:0000313" key="3">
    <source>
        <dbReference type="Proteomes" id="UP000319160"/>
    </source>
</evidence>
<evidence type="ECO:0000256" key="1">
    <source>
        <dbReference type="SAM" id="MobiDB-lite"/>
    </source>
</evidence>
<dbReference type="AlphaFoldDB" id="A0A553ICM0"/>
<gene>
    <name evidence="2" type="ORF">FHL15_001146</name>
</gene>
<evidence type="ECO:0000313" key="2">
    <source>
        <dbReference type="EMBL" id="TRX97936.1"/>
    </source>
</evidence>
<dbReference type="EMBL" id="VFLP01000004">
    <property type="protein sequence ID" value="TRX97936.1"/>
    <property type="molecule type" value="Genomic_DNA"/>
</dbReference>
<dbReference type="Proteomes" id="UP000319160">
    <property type="component" value="Unassembled WGS sequence"/>
</dbReference>
<dbReference type="STRING" id="2512241.A0A553ICM0"/>
<reference evidence="3" key="1">
    <citation type="submission" date="2019-06" db="EMBL/GenBank/DDBJ databases">
        <title>Draft genome sequence of the griseofulvin-producing fungus Xylaria cubensis strain G536.</title>
        <authorList>
            <person name="Mead M.E."/>
            <person name="Raja H.A."/>
            <person name="Steenwyk J.L."/>
            <person name="Knowles S.L."/>
            <person name="Oberlies N.H."/>
            <person name="Rokas A."/>
        </authorList>
    </citation>
    <scope>NUCLEOTIDE SEQUENCE [LARGE SCALE GENOMIC DNA]</scope>
    <source>
        <strain evidence="3">G536</strain>
    </source>
</reference>
<protein>
    <recommendedName>
        <fullName evidence="4">DUF676 domain-containing protein</fullName>
    </recommendedName>
</protein>